<dbReference type="GO" id="GO:0006355">
    <property type="term" value="P:regulation of DNA-templated transcription"/>
    <property type="evidence" value="ECO:0007669"/>
    <property type="project" value="TreeGrafter"/>
</dbReference>
<keyword evidence="3" id="KW-0805">Transcription regulation</keyword>
<evidence type="ECO:0000256" key="1">
    <source>
        <dbReference type="ARBA" id="ARBA00022553"/>
    </source>
</evidence>
<evidence type="ECO:0000256" key="3">
    <source>
        <dbReference type="ARBA" id="ARBA00023015"/>
    </source>
</evidence>
<accession>A0A2T6G614</accession>
<feature type="modified residue" description="4-aspartylphosphate" evidence="6">
    <location>
        <position position="63"/>
    </location>
</feature>
<keyword evidence="5" id="KW-0804">Transcription</keyword>
<dbReference type="GO" id="GO:0005829">
    <property type="term" value="C:cytosol"/>
    <property type="evidence" value="ECO:0007669"/>
    <property type="project" value="TreeGrafter"/>
</dbReference>
<protein>
    <recommendedName>
        <fullName evidence="7">Response regulatory domain-containing protein</fullName>
    </recommendedName>
</protein>
<proteinExistence type="predicted"/>
<evidence type="ECO:0000313" key="9">
    <source>
        <dbReference type="Proteomes" id="UP000244184"/>
    </source>
</evidence>
<dbReference type="InterPro" id="IPR001789">
    <property type="entry name" value="Sig_transdc_resp-reg_receiver"/>
</dbReference>
<dbReference type="Gene3D" id="3.40.50.2300">
    <property type="match status" value="1"/>
</dbReference>
<dbReference type="SMART" id="SM00850">
    <property type="entry name" value="LytTR"/>
    <property type="match status" value="1"/>
</dbReference>
<dbReference type="AlphaFoldDB" id="A0A2T6G614"/>
<dbReference type="PANTHER" id="PTHR48111">
    <property type="entry name" value="REGULATOR OF RPOS"/>
    <property type="match status" value="1"/>
</dbReference>
<evidence type="ECO:0000259" key="7">
    <source>
        <dbReference type="PROSITE" id="PS50110"/>
    </source>
</evidence>
<dbReference type="Pfam" id="PF04397">
    <property type="entry name" value="LytTR"/>
    <property type="match status" value="1"/>
</dbReference>
<organism evidence="8 9">
    <name type="scientific">Paenibacillus elgii</name>
    <dbReference type="NCBI Taxonomy" id="189691"/>
    <lineage>
        <taxon>Bacteria</taxon>
        <taxon>Bacillati</taxon>
        <taxon>Bacillota</taxon>
        <taxon>Bacilli</taxon>
        <taxon>Bacillales</taxon>
        <taxon>Paenibacillaceae</taxon>
        <taxon>Paenibacillus</taxon>
    </lineage>
</organism>
<evidence type="ECO:0000256" key="6">
    <source>
        <dbReference type="PROSITE-ProRule" id="PRU00169"/>
    </source>
</evidence>
<name>A0A2T6G614_9BACL</name>
<keyword evidence="4" id="KW-0238">DNA-binding</keyword>
<dbReference type="GO" id="GO:0000976">
    <property type="term" value="F:transcription cis-regulatory region binding"/>
    <property type="evidence" value="ECO:0007669"/>
    <property type="project" value="TreeGrafter"/>
</dbReference>
<sequence>MVNRTLNQGEQLTALIAEDDFAQKQLLIRFAEEHHLIVLDTVSSGSKLVDKYVELQPDLILTDINLDDISGLKACRLIKAKGYDPCIIVVTALTDMKYAEESFEIDSLSLMLKPVTSERFKKSLEKAKKHLMQKRKQSPAAGSNDERLIRCKQKICDLDGRNIQRELYVKEEKIVYISKDYKQISIKWTDSNSVQTIHTSSTLKELNAATSPLLFQCNKSQLVNVRYIQKICADLITPGNYEILLHGVPESLTLSRSCFGHFEQARKLMAEEKGVHDAVLRQ</sequence>
<dbReference type="SUPFAM" id="SSF52172">
    <property type="entry name" value="CheY-like"/>
    <property type="match status" value="1"/>
</dbReference>
<dbReference type="InterPro" id="IPR039420">
    <property type="entry name" value="WalR-like"/>
</dbReference>
<dbReference type="GO" id="GO:0000156">
    <property type="term" value="F:phosphorelay response regulator activity"/>
    <property type="evidence" value="ECO:0007669"/>
    <property type="project" value="TreeGrafter"/>
</dbReference>
<keyword evidence="2" id="KW-0902">Two-component regulatory system</keyword>
<dbReference type="Gene3D" id="2.40.50.1020">
    <property type="entry name" value="LytTr DNA-binding domain"/>
    <property type="match status" value="1"/>
</dbReference>
<evidence type="ECO:0000256" key="4">
    <source>
        <dbReference type="ARBA" id="ARBA00023125"/>
    </source>
</evidence>
<evidence type="ECO:0000313" key="8">
    <source>
        <dbReference type="EMBL" id="PUA39591.1"/>
    </source>
</evidence>
<evidence type="ECO:0000256" key="5">
    <source>
        <dbReference type="ARBA" id="ARBA00023163"/>
    </source>
</evidence>
<dbReference type="GO" id="GO:0032993">
    <property type="term" value="C:protein-DNA complex"/>
    <property type="evidence" value="ECO:0007669"/>
    <property type="project" value="TreeGrafter"/>
</dbReference>
<dbReference type="EMBL" id="PYHP01000022">
    <property type="protein sequence ID" value="PUA39591.1"/>
    <property type="molecule type" value="Genomic_DNA"/>
</dbReference>
<dbReference type="InterPro" id="IPR011006">
    <property type="entry name" value="CheY-like_superfamily"/>
</dbReference>
<keyword evidence="1 6" id="KW-0597">Phosphoprotein</keyword>
<dbReference type="InterPro" id="IPR007492">
    <property type="entry name" value="LytTR_DNA-bd_dom"/>
</dbReference>
<dbReference type="Proteomes" id="UP000244184">
    <property type="component" value="Unassembled WGS sequence"/>
</dbReference>
<dbReference type="Pfam" id="PF00072">
    <property type="entry name" value="Response_reg"/>
    <property type="match status" value="1"/>
</dbReference>
<feature type="domain" description="Response regulatory" evidence="7">
    <location>
        <begin position="13"/>
        <end position="128"/>
    </location>
</feature>
<reference evidence="8 9" key="1">
    <citation type="submission" date="2018-03" db="EMBL/GenBank/DDBJ databases">
        <title>Genome sequence of Paenibacillus elgii strain AC13 an antimicrobial compound producing bacteria.</title>
        <authorList>
            <person name="Kurokawa A.S."/>
            <person name="Araujo J.F."/>
            <person name="Costa R.A."/>
            <person name="Ortega D.B."/>
            <person name="Pires A.S."/>
            <person name="Pappas G.J.Jr."/>
            <person name="Franco O.L."/>
            <person name="Barreto C."/>
            <person name="Magalhaes B.S."/>
            <person name="Kruger R.H."/>
        </authorList>
    </citation>
    <scope>NUCLEOTIDE SEQUENCE [LARGE SCALE GENOMIC DNA]</scope>
    <source>
        <strain evidence="8 9">AC13</strain>
    </source>
</reference>
<dbReference type="PANTHER" id="PTHR48111:SF1">
    <property type="entry name" value="TWO-COMPONENT RESPONSE REGULATOR ORR33"/>
    <property type="match status" value="1"/>
</dbReference>
<gene>
    <name evidence="8" type="ORF">C8Z91_09195</name>
</gene>
<evidence type="ECO:0000256" key="2">
    <source>
        <dbReference type="ARBA" id="ARBA00023012"/>
    </source>
</evidence>
<dbReference type="SMART" id="SM00448">
    <property type="entry name" value="REC"/>
    <property type="match status" value="1"/>
</dbReference>
<comment type="caution">
    <text evidence="8">The sequence shown here is derived from an EMBL/GenBank/DDBJ whole genome shotgun (WGS) entry which is preliminary data.</text>
</comment>
<dbReference type="PROSITE" id="PS50110">
    <property type="entry name" value="RESPONSE_REGULATORY"/>
    <property type="match status" value="1"/>
</dbReference>